<dbReference type="Proteomes" id="UP001172155">
    <property type="component" value="Unassembled WGS sequence"/>
</dbReference>
<dbReference type="EMBL" id="JAUKUD010000002">
    <property type="protein sequence ID" value="KAK0750743.1"/>
    <property type="molecule type" value="Genomic_DNA"/>
</dbReference>
<keyword evidence="2" id="KW-1185">Reference proteome</keyword>
<dbReference type="AlphaFoldDB" id="A0AA40F3Z2"/>
<evidence type="ECO:0000313" key="2">
    <source>
        <dbReference type="Proteomes" id="UP001172155"/>
    </source>
</evidence>
<reference evidence="1" key="1">
    <citation type="submission" date="2023-06" db="EMBL/GenBank/DDBJ databases">
        <title>Genome-scale phylogeny and comparative genomics of the fungal order Sordariales.</title>
        <authorList>
            <consortium name="Lawrence Berkeley National Laboratory"/>
            <person name="Hensen N."/>
            <person name="Bonometti L."/>
            <person name="Westerberg I."/>
            <person name="Brannstrom I.O."/>
            <person name="Guillou S."/>
            <person name="Cros-Aarteil S."/>
            <person name="Calhoun S."/>
            <person name="Haridas S."/>
            <person name="Kuo A."/>
            <person name="Mondo S."/>
            <person name="Pangilinan J."/>
            <person name="Riley R."/>
            <person name="LaButti K."/>
            <person name="Andreopoulos B."/>
            <person name="Lipzen A."/>
            <person name="Chen C."/>
            <person name="Yanf M."/>
            <person name="Daum C."/>
            <person name="Ng V."/>
            <person name="Clum A."/>
            <person name="Steindorff A."/>
            <person name="Ohm R."/>
            <person name="Martin F."/>
            <person name="Silar P."/>
            <person name="Natvig D."/>
            <person name="Lalanne C."/>
            <person name="Gautier V."/>
            <person name="Ament-velasquez S.L."/>
            <person name="Kruys A."/>
            <person name="Hutchinson M.I."/>
            <person name="Powell A.J."/>
            <person name="Barry K."/>
            <person name="Miller A.N."/>
            <person name="Grigoriev I.V."/>
            <person name="Debuchy R."/>
            <person name="Gladieux P."/>
            <person name="Thoren M.H."/>
            <person name="Johannesson H."/>
        </authorList>
    </citation>
    <scope>NUCLEOTIDE SEQUENCE</scope>
    <source>
        <strain evidence="1">SMH3187-1</strain>
    </source>
</reference>
<sequence>LDKRACSANGCACVRGLGQGVYCGNCAVGAGTMAIRKKRVASHAYECSPSGGCCDYGYARDCGTSRARC</sequence>
<gene>
    <name evidence="1" type="ORF">B0T18DRAFT_291820</name>
</gene>
<name>A0AA40F3Z2_9PEZI</name>
<organism evidence="1 2">
    <name type="scientific">Schizothecium vesticola</name>
    <dbReference type="NCBI Taxonomy" id="314040"/>
    <lineage>
        <taxon>Eukaryota</taxon>
        <taxon>Fungi</taxon>
        <taxon>Dikarya</taxon>
        <taxon>Ascomycota</taxon>
        <taxon>Pezizomycotina</taxon>
        <taxon>Sordariomycetes</taxon>
        <taxon>Sordariomycetidae</taxon>
        <taxon>Sordariales</taxon>
        <taxon>Schizotheciaceae</taxon>
        <taxon>Schizothecium</taxon>
    </lineage>
</organism>
<comment type="caution">
    <text evidence="1">The sequence shown here is derived from an EMBL/GenBank/DDBJ whole genome shotgun (WGS) entry which is preliminary data.</text>
</comment>
<feature type="non-terminal residue" evidence="1">
    <location>
        <position position="1"/>
    </location>
</feature>
<proteinExistence type="predicted"/>
<evidence type="ECO:0000313" key="1">
    <source>
        <dbReference type="EMBL" id="KAK0750743.1"/>
    </source>
</evidence>
<protein>
    <submittedName>
        <fullName evidence="1">Uncharacterized protein</fullName>
    </submittedName>
</protein>
<accession>A0AA40F3Z2</accession>
<feature type="non-terminal residue" evidence="1">
    <location>
        <position position="69"/>
    </location>
</feature>